<dbReference type="OrthoDB" id="9810755at2"/>
<sequence length="259" mass="29118">MEIVIIGSGNVAHCFGHFMKLHGHQIKQVISRNVDHAAELAELLHAESSSDLLDINMEVDIYLLAVNDGALAELNDELRLGKRFVLHTAGAVPLSAISKISSNTGVMYPLQSLRKEIKSYPDIPLILEAANEDVMRRIQALAQSISSNISVKNSAERLKLHLAAVFCNNFTNHLQALTKDFCDREQLDYHLLHPILQETFNRLEKFAPTEVQTGPAIRNDQVTMQKHLDILKAYPTMGMVYPVISESIFQFYQDRDKKA</sequence>
<dbReference type="SUPFAM" id="SSF48179">
    <property type="entry name" value="6-phosphogluconate dehydrogenase C-terminal domain-like"/>
    <property type="match status" value="1"/>
</dbReference>
<dbReference type="RefSeq" id="WP_098195870.1">
    <property type="nucleotide sequence ID" value="NZ_CP023777.1"/>
</dbReference>
<organism evidence="3 4">
    <name type="scientific">Chitinophaga caeni</name>
    <dbReference type="NCBI Taxonomy" id="2029983"/>
    <lineage>
        <taxon>Bacteria</taxon>
        <taxon>Pseudomonadati</taxon>
        <taxon>Bacteroidota</taxon>
        <taxon>Chitinophagia</taxon>
        <taxon>Chitinophagales</taxon>
        <taxon>Chitinophagaceae</taxon>
        <taxon>Chitinophaga</taxon>
    </lineage>
</organism>
<dbReference type="SUPFAM" id="SSF51735">
    <property type="entry name" value="NAD(P)-binding Rossmann-fold domains"/>
    <property type="match status" value="1"/>
</dbReference>
<accession>A0A291R078</accession>
<dbReference type="InterPro" id="IPR018931">
    <property type="entry name" value="DUF2520"/>
</dbReference>
<dbReference type="EMBL" id="CP023777">
    <property type="protein sequence ID" value="ATL49503.1"/>
    <property type="molecule type" value="Genomic_DNA"/>
</dbReference>
<feature type="domain" description="DUF2520" evidence="2">
    <location>
        <begin position="123"/>
        <end position="247"/>
    </location>
</feature>
<dbReference type="InterPro" id="IPR008927">
    <property type="entry name" value="6-PGluconate_DH-like_C_sf"/>
</dbReference>
<dbReference type="PANTHER" id="PTHR40459:SF1">
    <property type="entry name" value="CONSERVED HYPOTHETICAL ALANINE AND LEUCINE RICH PROTEIN"/>
    <property type="match status" value="1"/>
</dbReference>
<keyword evidence="4" id="KW-1185">Reference proteome</keyword>
<evidence type="ECO:0000313" key="3">
    <source>
        <dbReference type="EMBL" id="ATL49503.1"/>
    </source>
</evidence>
<name>A0A291R078_9BACT</name>
<dbReference type="Gene3D" id="3.40.50.720">
    <property type="entry name" value="NAD(P)-binding Rossmann-like Domain"/>
    <property type="match status" value="1"/>
</dbReference>
<dbReference type="KEGG" id="cbae:COR50_21270"/>
<dbReference type="Pfam" id="PF03807">
    <property type="entry name" value="F420_oxidored"/>
    <property type="match status" value="1"/>
</dbReference>
<feature type="domain" description="Pyrroline-5-carboxylate reductase catalytic N-terminal" evidence="1">
    <location>
        <begin position="3"/>
        <end position="78"/>
    </location>
</feature>
<evidence type="ECO:0000259" key="1">
    <source>
        <dbReference type="Pfam" id="PF03807"/>
    </source>
</evidence>
<reference evidence="3 4" key="1">
    <citation type="submission" date="2017-10" db="EMBL/GenBank/DDBJ databases">
        <title>Paenichitinophaga pekingensis gen. nov., sp. nov., isolated from activated sludge.</title>
        <authorList>
            <person name="Jin D."/>
            <person name="Kong X."/>
            <person name="Deng Y."/>
            <person name="Bai Z."/>
        </authorList>
    </citation>
    <scope>NUCLEOTIDE SEQUENCE [LARGE SCALE GENOMIC DNA]</scope>
    <source>
        <strain evidence="3 4">13</strain>
    </source>
</reference>
<dbReference type="AlphaFoldDB" id="A0A291R078"/>
<evidence type="ECO:0000259" key="2">
    <source>
        <dbReference type="Pfam" id="PF10728"/>
    </source>
</evidence>
<gene>
    <name evidence="3" type="ORF">COR50_21270</name>
</gene>
<evidence type="ECO:0008006" key="5">
    <source>
        <dbReference type="Google" id="ProtNLM"/>
    </source>
</evidence>
<dbReference type="Pfam" id="PF10728">
    <property type="entry name" value="DUF2520"/>
    <property type="match status" value="1"/>
</dbReference>
<dbReference type="Gene3D" id="1.10.1040.20">
    <property type="entry name" value="ProC-like, C-terminal domain"/>
    <property type="match status" value="1"/>
</dbReference>
<dbReference type="Proteomes" id="UP000220133">
    <property type="component" value="Chromosome"/>
</dbReference>
<evidence type="ECO:0000313" key="4">
    <source>
        <dbReference type="Proteomes" id="UP000220133"/>
    </source>
</evidence>
<protein>
    <recommendedName>
        <fullName evidence="5">Oxidoreductase</fullName>
    </recommendedName>
</protein>
<dbReference type="InterPro" id="IPR036291">
    <property type="entry name" value="NAD(P)-bd_dom_sf"/>
</dbReference>
<dbReference type="PANTHER" id="PTHR40459">
    <property type="entry name" value="CONSERVED HYPOTHETICAL ALANINE AND LEUCINE RICH PROTEIN"/>
    <property type="match status" value="1"/>
</dbReference>
<dbReference type="InterPro" id="IPR028939">
    <property type="entry name" value="P5C_Rdtase_cat_N"/>
</dbReference>
<proteinExistence type="predicted"/>
<dbReference type="InterPro" id="IPR037108">
    <property type="entry name" value="TM1727-like_C_sf"/>
</dbReference>